<evidence type="ECO:0008006" key="6">
    <source>
        <dbReference type="Google" id="ProtNLM"/>
    </source>
</evidence>
<name>A0A543HZ71_9MICO</name>
<evidence type="ECO:0000313" key="4">
    <source>
        <dbReference type="EMBL" id="TQM63560.1"/>
    </source>
</evidence>
<keyword evidence="3" id="KW-0732">Signal</keyword>
<evidence type="ECO:0000256" key="1">
    <source>
        <dbReference type="SAM" id="MobiDB-lite"/>
    </source>
</evidence>
<dbReference type="AlphaFoldDB" id="A0A543HZ71"/>
<dbReference type="EMBL" id="VFPN01000002">
    <property type="protein sequence ID" value="TQM63560.1"/>
    <property type="molecule type" value="Genomic_DNA"/>
</dbReference>
<reference evidence="4 5" key="1">
    <citation type="submission" date="2019-06" db="EMBL/GenBank/DDBJ databases">
        <title>Sequencing the genomes of 1000 actinobacteria strains.</title>
        <authorList>
            <person name="Klenk H.-P."/>
        </authorList>
    </citation>
    <scope>NUCLEOTIDE SEQUENCE [LARGE SCALE GENOMIC DNA]</scope>
    <source>
        <strain evidence="4 5">DSM 18031</strain>
    </source>
</reference>
<organism evidence="4 5">
    <name type="scientific">Klugiella xanthotipulae</name>
    <dbReference type="NCBI Taxonomy" id="244735"/>
    <lineage>
        <taxon>Bacteria</taxon>
        <taxon>Bacillati</taxon>
        <taxon>Actinomycetota</taxon>
        <taxon>Actinomycetes</taxon>
        <taxon>Micrococcales</taxon>
        <taxon>Microbacteriaceae</taxon>
        <taxon>Klugiella</taxon>
    </lineage>
</organism>
<dbReference type="RefSeq" id="WP_141917703.1">
    <property type="nucleotide sequence ID" value="NZ_BAAAYS010000028.1"/>
</dbReference>
<feature type="chain" id="PRO_5021746346" description="LPXTG-motif cell wall-anchored protein" evidence="3">
    <location>
        <begin position="37"/>
        <end position="169"/>
    </location>
</feature>
<feature type="transmembrane region" description="Helical" evidence="2">
    <location>
        <begin position="142"/>
        <end position="163"/>
    </location>
</feature>
<keyword evidence="2" id="KW-1133">Transmembrane helix</keyword>
<gene>
    <name evidence="4" type="ORF">FB466_1826</name>
</gene>
<feature type="signal peptide" evidence="3">
    <location>
        <begin position="1"/>
        <end position="36"/>
    </location>
</feature>
<keyword evidence="5" id="KW-1185">Reference proteome</keyword>
<comment type="caution">
    <text evidence="4">The sequence shown here is derived from an EMBL/GenBank/DDBJ whole genome shotgun (WGS) entry which is preliminary data.</text>
</comment>
<accession>A0A543HZ71</accession>
<feature type="region of interest" description="Disordered" evidence="1">
    <location>
        <begin position="95"/>
        <end position="131"/>
    </location>
</feature>
<keyword evidence="2" id="KW-0812">Transmembrane</keyword>
<keyword evidence="2" id="KW-0472">Membrane</keyword>
<sequence length="169" mass="18151">MNLWGNTQRLRRGTRLGGILAATTILLGTAATPAFAARAHTDVQQTVAITTTTKPHRFTMFAARTTSHVTATTPSALPVVPAERTFTAGRSALNRLSSTTERSSERPTYGPLREKGATRQNIGTRRTPPELVNEFSNDAESLLMWATLGALLAAGGALLLSTWRRSYAG</sequence>
<protein>
    <recommendedName>
        <fullName evidence="6">LPXTG-motif cell wall-anchored protein</fullName>
    </recommendedName>
</protein>
<dbReference type="Proteomes" id="UP000318331">
    <property type="component" value="Unassembled WGS sequence"/>
</dbReference>
<evidence type="ECO:0000256" key="2">
    <source>
        <dbReference type="SAM" id="Phobius"/>
    </source>
</evidence>
<evidence type="ECO:0000256" key="3">
    <source>
        <dbReference type="SAM" id="SignalP"/>
    </source>
</evidence>
<evidence type="ECO:0000313" key="5">
    <source>
        <dbReference type="Proteomes" id="UP000318331"/>
    </source>
</evidence>
<proteinExistence type="predicted"/>